<protein>
    <recommendedName>
        <fullName evidence="2">CIP2A N-terminal domain-containing protein</fullName>
    </recommendedName>
</protein>
<dbReference type="SUPFAM" id="SSF48371">
    <property type="entry name" value="ARM repeat"/>
    <property type="match status" value="2"/>
</dbReference>
<dbReference type="EMBL" id="OC317731">
    <property type="protein sequence ID" value="CAD7398720.1"/>
    <property type="molecule type" value="Genomic_DNA"/>
</dbReference>
<dbReference type="InterPro" id="IPR042510">
    <property type="entry name" value="CIP2A"/>
</dbReference>
<accession>A0A7R9CN04</accession>
<reference evidence="3" key="1">
    <citation type="submission" date="2020-11" db="EMBL/GenBank/DDBJ databases">
        <authorList>
            <person name="Tran Van P."/>
        </authorList>
    </citation>
    <scope>NUCLEOTIDE SEQUENCE</scope>
</reference>
<dbReference type="InterPro" id="IPR016024">
    <property type="entry name" value="ARM-type_fold"/>
</dbReference>
<dbReference type="PANTHER" id="PTHR23161">
    <property type="entry name" value="PROTEIN CIP2A"/>
    <property type="match status" value="1"/>
</dbReference>
<dbReference type="InterPro" id="IPR048701">
    <property type="entry name" value="CIP2A_N"/>
</dbReference>
<evidence type="ECO:0000256" key="1">
    <source>
        <dbReference type="SAM" id="Coils"/>
    </source>
</evidence>
<dbReference type="Gene3D" id="1.25.10.10">
    <property type="entry name" value="Leucine-rich Repeat Variant"/>
    <property type="match status" value="1"/>
</dbReference>
<evidence type="ECO:0000259" key="2">
    <source>
        <dbReference type="Pfam" id="PF21044"/>
    </source>
</evidence>
<organism evidence="3">
    <name type="scientific">Timema cristinae</name>
    <name type="common">Walking stick</name>
    <dbReference type="NCBI Taxonomy" id="61476"/>
    <lineage>
        <taxon>Eukaryota</taxon>
        <taxon>Metazoa</taxon>
        <taxon>Ecdysozoa</taxon>
        <taxon>Arthropoda</taxon>
        <taxon>Hexapoda</taxon>
        <taxon>Insecta</taxon>
        <taxon>Pterygota</taxon>
        <taxon>Neoptera</taxon>
        <taxon>Polyneoptera</taxon>
        <taxon>Phasmatodea</taxon>
        <taxon>Timematodea</taxon>
        <taxon>Timematoidea</taxon>
        <taxon>Timematidae</taxon>
        <taxon>Timema</taxon>
    </lineage>
</organism>
<evidence type="ECO:0000313" key="3">
    <source>
        <dbReference type="EMBL" id="CAD7398720.1"/>
    </source>
</evidence>
<keyword evidence="1" id="KW-0175">Coiled coil</keyword>
<dbReference type="InterPro" id="IPR011989">
    <property type="entry name" value="ARM-like"/>
</dbReference>
<sequence>MEPLCLNNLRDPPRWPHDLRRFSRGRLLSRIGRSRFESRSGILGVTSDLSIFDPGSSIAAEFYVSLHELMAGLESRSGLMWSAISTLHHACRNPSARVALIHTYKYTPILTKLLGSHLIQEKRLRVLQLLQELTYGIRISWQEAHLPQLITTLTQWIEGNEKDVVGLALGVLVNLCYKNLPAVYTLMRSVDSKQFLRTILKLQGDNINTRVQVCKLLIILEHISGEIPDSEILNFVNMTYSTLGNAFKSLDVYHLKHVVDFFLDVQTNTHSRSVLLKYEKYVGDTSRLLELVNSSSEPECVSVLFEFLESLVMLQVPGLSSIYPDIVKEAMNWIPTNMACTKSLQLICTIAMETRKQACGSQEALWLRVLEQLDHGLSRLLLILDTGGDENFPVDADTRTRLTSLIQLLQEMSKTSSLKQKILDAVSTQVPHALTKLPLPAEEKPSSSSLRALTESEVTALYVHSLDLMSDLASHDAQWLNLYSGLLQHKQVQMVLAVALYTGSETIKKKVLFLTSTVGFPSESISSLAKSLCDLEPLVLIPSSGSSKSTTLFGEYNSASAHDMTPLFSLAQEGCLDQFIAKLQEMAENNKISDISTSAVMELYEYKLASMSHSERALQSSLEAANTHSTHLQHRLAQLTAEISRRQQLLFHTQQSQHKMSDWQRASHITPTASVCADGEDPLYAAQHAILLCLEDKNKQLVIGNLTATIESLRKNLDEKKEELLESQQSNEELKKKNEEAIKEIKILETNNKESASKISELNKMLSKMEDRINKRERVIEEKDTEISKQSKNIEAFTAEVSNLNMFAKAQERRLNEKDAELNSVRVKLNELQRMRDVIFEISAGHKKVDK</sequence>
<feature type="domain" description="CIP2A N-terminal" evidence="2">
    <location>
        <begin position="58"/>
        <end position="310"/>
    </location>
</feature>
<dbReference type="PANTHER" id="PTHR23161:SF2">
    <property type="entry name" value="PROTEIN CIP2A"/>
    <property type="match status" value="1"/>
</dbReference>
<dbReference type="AlphaFoldDB" id="A0A7R9CN04"/>
<gene>
    <name evidence="3" type="ORF">TCEB3V08_LOCUS4638</name>
</gene>
<proteinExistence type="predicted"/>
<dbReference type="Pfam" id="PF21044">
    <property type="entry name" value="CIP2A_N"/>
    <property type="match status" value="1"/>
</dbReference>
<name>A0A7R9CN04_TIMCR</name>
<feature type="coiled-coil region" evidence="1">
    <location>
        <begin position="703"/>
        <end position="835"/>
    </location>
</feature>